<dbReference type="PROSITE" id="PS50119">
    <property type="entry name" value="ZF_BBOX"/>
    <property type="match status" value="2"/>
</dbReference>
<evidence type="ECO:0000256" key="3">
    <source>
        <dbReference type="ARBA" id="ARBA00022737"/>
    </source>
</evidence>
<keyword evidence="2" id="KW-0479">Metal-binding</keyword>
<dbReference type="EMBL" id="JACXVP010000002">
    <property type="protein sequence ID" value="KAG5624915.1"/>
    <property type="molecule type" value="Genomic_DNA"/>
</dbReference>
<protein>
    <recommendedName>
        <fullName evidence="11">B box-type domain-containing protein</fullName>
    </recommendedName>
</protein>
<keyword evidence="5" id="KW-0862">Zinc</keyword>
<dbReference type="OrthoDB" id="153872at2759"/>
<keyword evidence="10" id="KW-0472">Membrane</keyword>
<keyword evidence="7" id="KW-0804">Transcription</keyword>
<feature type="domain" description="B box-type" evidence="11">
    <location>
        <begin position="53"/>
        <end position="100"/>
    </location>
</feature>
<dbReference type="GO" id="GO:0000976">
    <property type="term" value="F:transcription cis-regulatory region binding"/>
    <property type="evidence" value="ECO:0007669"/>
    <property type="project" value="UniProtKB-ARBA"/>
</dbReference>
<evidence type="ECO:0000256" key="1">
    <source>
        <dbReference type="ARBA" id="ARBA00004123"/>
    </source>
</evidence>
<organism evidence="12 13">
    <name type="scientific">Solanum commersonii</name>
    <name type="common">Commerson's wild potato</name>
    <name type="synonym">Commerson's nightshade</name>
    <dbReference type="NCBI Taxonomy" id="4109"/>
    <lineage>
        <taxon>Eukaryota</taxon>
        <taxon>Viridiplantae</taxon>
        <taxon>Streptophyta</taxon>
        <taxon>Embryophyta</taxon>
        <taxon>Tracheophyta</taxon>
        <taxon>Spermatophyta</taxon>
        <taxon>Magnoliopsida</taxon>
        <taxon>eudicotyledons</taxon>
        <taxon>Gunneridae</taxon>
        <taxon>Pentapetalae</taxon>
        <taxon>asterids</taxon>
        <taxon>lamiids</taxon>
        <taxon>Solanales</taxon>
        <taxon>Solanaceae</taxon>
        <taxon>Solanoideae</taxon>
        <taxon>Solaneae</taxon>
        <taxon>Solanum</taxon>
    </lineage>
</organism>
<keyword evidence="13" id="KW-1185">Reference proteome</keyword>
<evidence type="ECO:0000256" key="9">
    <source>
        <dbReference type="PROSITE-ProRule" id="PRU00024"/>
    </source>
</evidence>
<dbReference type="InterPro" id="IPR000315">
    <property type="entry name" value="Znf_B-box"/>
</dbReference>
<keyword evidence="6" id="KW-0805">Transcription regulation</keyword>
<accession>A0A9J6AKT1</accession>
<keyword evidence="3" id="KW-0677">Repeat</keyword>
<dbReference type="GO" id="GO:0008270">
    <property type="term" value="F:zinc ion binding"/>
    <property type="evidence" value="ECO:0007669"/>
    <property type="project" value="UniProtKB-KW"/>
</dbReference>
<evidence type="ECO:0000313" key="13">
    <source>
        <dbReference type="Proteomes" id="UP000824120"/>
    </source>
</evidence>
<dbReference type="GO" id="GO:0006355">
    <property type="term" value="P:regulation of DNA-templated transcription"/>
    <property type="evidence" value="ECO:0007669"/>
    <property type="project" value="TreeGrafter"/>
</dbReference>
<comment type="subcellular location">
    <subcellularLocation>
        <location evidence="1">Nucleus</location>
    </subcellularLocation>
</comment>
<reference evidence="12 13" key="1">
    <citation type="submission" date="2020-09" db="EMBL/GenBank/DDBJ databases">
        <title>De no assembly of potato wild relative species, Solanum commersonii.</title>
        <authorList>
            <person name="Cho K."/>
        </authorList>
    </citation>
    <scope>NUCLEOTIDE SEQUENCE [LARGE SCALE GENOMIC DNA]</scope>
    <source>
        <strain evidence="12">LZ3.2</strain>
        <tissue evidence="12">Leaf</tissue>
    </source>
</reference>
<evidence type="ECO:0000256" key="4">
    <source>
        <dbReference type="ARBA" id="ARBA00022771"/>
    </source>
</evidence>
<dbReference type="Gene3D" id="3.30.160.60">
    <property type="entry name" value="Classic Zinc Finger"/>
    <property type="match status" value="1"/>
</dbReference>
<dbReference type="PANTHER" id="PTHR31832">
    <property type="entry name" value="B-BOX ZINC FINGER PROTEIN 22"/>
    <property type="match status" value="1"/>
</dbReference>
<comment type="caution">
    <text evidence="12">The sequence shown here is derived from an EMBL/GenBank/DDBJ whole genome shotgun (WGS) entry which is preliminary data.</text>
</comment>
<dbReference type="FunFam" id="3.30.160.60:FF:000856">
    <property type="entry name" value="B-box zinc finger protein 21"/>
    <property type="match status" value="1"/>
</dbReference>
<sequence length="271" mass="30265">MKIQCDVCDKEEASVYCSADEATLCQSCDYQVHHANKLASKHLRFSLIHPSFEDSPLCDICQERRALLFCKEDRAILCKECDLPIHKANEHTKKHNRFLLSGVQLSSDVLASNSNNNQNSISPTGSAASNAGTNNFKARSGNFGMKSNSISSTTESTPNYFQVDYHVQEGSVSTSSISQYLTETLPGWHVEDFLEYPSSSSYGKCFFFYGFNLYSPTIMTIWGTFCFCFVGDQSFCNASGIALCLLPALIIEYGIPICFKYSWPNQFFMGD</sequence>
<dbReference type="GO" id="GO:0009640">
    <property type="term" value="P:photomorphogenesis"/>
    <property type="evidence" value="ECO:0007669"/>
    <property type="project" value="TreeGrafter"/>
</dbReference>
<keyword evidence="10" id="KW-1133">Transmembrane helix</keyword>
<gene>
    <name evidence="12" type="ORF">H5410_010133</name>
</gene>
<keyword evidence="10" id="KW-0812">Transmembrane</keyword>
<dbReference type="PANTHER" id="PTHR31832:SF87">
    <property type="entry name" value="B-BOX ZINC FINGER PROTEIN 20"/>
    <property type="match status" value="1"/>
</dbReference>
<dbReference type="InterPro" id="IPR049808">
    <property type="entry name" value="CONSTANS-like_Bbox1"/>
</dbReference>
<evidence type="ECO:0000256" key="5">
    <source>
        <dbReference type="ARBA" id="ARBA00022833"/>
    </source>
</evidence>
<keyword evidence="4 9" id="KW-0863">Zinc-finger</keyword>
<dbReference type="Proteomes" id="UP000824120">
    <property type="component" value="Chromosome 2"/>
</dbReference>
<evidence type="ECO:0000256" key="10">
    <source>
        <dbReference type="SAM" id="Phobius"/>
    </source>
</evidence>
<feature type="transmembrane region" description="Helical" evidence="10">
    <location>
        <begin position="242"/>
        <end position="263"/>
    </location>
</feature>
<name>A0A9J6AKT1_SOLCO</name>
<feature type="domain" description="B box-type" evidence="11">
    <location>
        <begin position="1"/>
        <end position="47"/>
    </location>
</feature>
<evidence type="ECO:0000256" key="2">
    <source>
        <dbReference type="ARBA" id="ARBA00022723"/>
    </source>
</evidence>
<dbReference type="CDD" id="cd19821">
    <property type="entry name" value="Bbox1_BBX-like"/>
    <property type="match status" value="2"/>
</dbReference>
<dbReference type="Pfam" id="PF00643">
    <property type="entry name" value="zf-B_box"/>
    <property type="match status" value="2"/>
</dbReference>
<proteinExistence type="predicted"/>
<dbReference type="InterPro" id="IPR051979">
    <property type="entry name" value="B-box_zinc_finger"/>
</dbReference>
<evidence type="ECO:0000256" key="7">
    <source>
        <dbReference type="ARBA" id="ARBA00023163"/>
    </source>
</evidence>
<dbReference type="GO" id="GO:0005634">
    <property type="term" value="C:nucleus"/>
    <property type="evidence" value="ECO:0007669"/>
    <property type="project" value="UniProtKB-SubCell"/>
</dbReference>
<dbReference type="AlphaFoldDB" id="A0A9J6AKT1"/>
<dbReference type="SMART" id="SM00336">
    <property type="entry name" value="BBOX"/>
    <property type="match status" value="2"/>
</dbReference>
<feature type="transmembrane region" description="Helical" evidence="10">
    <location>
        <begin position="206"/>
        <end position="230"/>
    </location>
</feature>
<evidence type="ECO:0000256" key="8">
    <source>
        <dbReference type="ARBA" id="ARBA00023242"/>
    </source>
</evidence>
<evidence type="ECO:0000256" key="6">
    <source>
        <dbReference type="ARBA" id="ARBA00023015"/>
    </source>
</evidence>
<evidence type="ECO:0000259" key="11">
    <source>
        <dbReference type="PROSITE" id="PS50119"/>
    </source>
</evidence>
<evidence type="ECO:0000313" key="12">
    <source>
        <dbReference type="EMBL" id="KAG5624915.1"/>
    </source>
</evidence>
<keyword evidence="8" id="KW-0539">Nucleus</keyword>